<comment type="caution">
    <text evidence="1">The sequence shown here is derived from an EMBL/GenBank/DDBJ whole genome shotgun (WGS) entry which is preliminary data.</text>
</comment>
<evidence type="ECO:0000313" key="2">
    <source>
        <dbReference type="Proteomes" id="UP000003494"/>
    </source>
</evidence>
<sequence>MNRHSLPPITPDSLNACEALAVCSFSMSSALKHRAYSNTVSFVPCQKRL</sequence>
<reference evidence="1" key="1">
    <citation type="submission" date="2009-04" db="EMBL/GenBank/DDBJ databases">
        <authorList>
            <person name="Weinstock G."/>
            <person name="Sodergren E."/>
            <person name="Clifton S."/>
            <person name="Fulton L."/>
            <person name="Fulton B."/>
            <person name="Courtney L."/>
            <person name="Fronick C."/>
            <person name="Harrison M."/>
            <person name="Strong C."/>
            <person name="Farmer C."/>
            <person name="Delahaunty K."/>
            <person name="Markovic C."/>
            <person name="Hall O."/>
            <person name="Minx P."/>
            <person name="Tomlinson C."/>
            <person name="Mitreva M."/>
            <person name="Nelson J."/>
            <person name="Hou S."/>
            <person name="Wollam A."/>
            <person name="Pepin K.H."/>
            <person name="Johnson M."/>
            <person name="Bhonagiri V."/>
            <person name="Nash W.E."/>
            <person name="Warren W."/>
            <person name="Chinwalla A."/>
            <person name="Mardis E.R."/>
            <person name="Wilson R.K."/>
        </authorList>
    </citation>
    <scope>NUCLEOTIDE SEQUENCE [LARGE SCALE GENOMIC DNA]</scope>
    <source>
        <strain evidence="1">DSM 14600</strain>
    </source>
</reference>
<gene>
    <name evidence="1" type="ORF">GCWU000342_00242</name>
</gene>
<accession>C4G8E7</accession>
<dbReference type="HOGENOM" id="CLU_3140663_0_0_9"/>
<dbReference type="Proteomes" id="UP000003494">
    <property type="component" value="Unassembled WGS sequence"/>
</dbReference>
<evidence type="ECO:0000313" key="1">
    <source>
        <dbReference type="EMBL" id="EEP28893.1"/>
    </source>
</evidence>
<name>C4G8E7_9FIRM</name>
<dbReference type="AlphaFoldDB" id="C4G8E7"/>
<keyword evidence="2" id="KW-1185">Reference proteome</keyword>
<protein>
    <submittedName>
        <fullName evidence="1">Uncharacterized protein</fullName>
    </submittedName>
</protein>
<proteinExistence type="predicted"/>
<dbReference type="EMBL" id="ACIP02000001">
    <property type="protein sequence ID" value="EEP28893.1"/>
    <property type="molecule type" value="Genomic_DNA"/>
</dbReference>
<organism evidence="1 2">
    <name type="scientific">Shuttleworthella satelles DSM 14600</name>
    <dbReference type="NCBI Taxonomy" id="626523"/>
    <lineage>
        <taxon>Bacteria</taxon>
        <taxon>Bacillati</taxon>
        <taxon>Bacillota</taxon>
        <taxon>Clostridia</taxon>
        <taxon>Lachnospirales</taxon>
        <taxon>Lachnospiraceae</taxon>
        <taxon>Shuttleworthella</taxon>
    </lineage>
</organism>